<feature type="transmembrane region" description="Helical" evidence="1">
    <location>
        <begin position="222"/>
        <end position="241"/>
    </location>
</feature>
<keyword evidence="1" id="KW-0812">Transmembrane</keyword>
<comment type="caution">
    <text evidence="2">The sequence shown here is derived from an EMBL/GenBank/DDBJ whole genome shotgun (WGS) entry which is preliminary data.</text>
</comment>
<proteinExistence type="predicted"/>
<dbReference type="InterPro" id="IPR027417">
    <property type="entry name" value="P-loop_NTPase"/>
</dbReference>
<evidence type="ECO:0008006" key="4">
    <source>
        <dbReference type="Google" id="ProtNLM"/>
    </source>
</evidence>
<dbReference type="AlphaFoldDB" id="A0A4Z0FC50"/>
<evidence type="ECO:0000256" key="1">
    <source>
        <dbReference type="SAM" id="Phobius"/>
    </source>
</evidence>
<protein>
    <recommendedName>
        <fullName evidence="4">Sulfotransferase family protein</fullName>
    </recommendedName>
</protein>
<dbReference type="InterPro" id="IPR040632">
    <property type="entry name" value="Sulfotransfer_4"/>
</dbReference>
<name>A0A4Z0FC50_9GAMM</name>
<dbReference type="PANTHER" id="PTHR36978">
    <property type="entry name" value="P-LOOP CONTAINING NUCLEOTIDE TRIPHOSPHATE HYDROLASE"/>
    <property type="match status" value="1"/>
</dbReference>
<reference evidence="2 3" key="1">
    <citation type="journal article" date="2019" name="ISME J.">
        <title>Candidatus Macondimonas diazotrophica, a novel gammaproteobacterial genus dominating crude-oil-contaminated coastal sediments.</title>
        <authorList>
            <person name="Karthikeyan S."/>
            <person name="Konstantinidis K."/>
        </authorList>
    </citation>
    <scope>NUCLEOTIDE SEQUENCE [LARGE SCALE GENOMIC DNA]</scope>
    <source>
        <strain evidence="2 3">KTK01</strain>
    </source>
</reference>
<dbReference type="EMBL" id="SRIO01000004">
    <property type="protein sequence ID" value="TFZ83320.1"/>
    <property type="molecule type" value="Genomic_DNA"/>
</dbReference>
<sequence>MALELIGAGYGRTGTDSTKEALNILGLRCYHMREVIGNPDNAHHVDFWCRVAKSPPGTAHDWAQVFAGYRAAIDNPAACVWRELMDAYPDAKVLLTVHPGGAEAWYDSVMETIYFTERLWQWRVLEAMTPFARKFGPMARTLIWQRFHKGRMPDRSAAIAEYHRHIAAVKAEVPADRLLLFNVADGWAPLCAFLGMPVPEQPFPRVNDRDAIKRDIRGMVRGAYVILAIGAAVVLGVAWAASRLV</sequence>
<gene>
    <name evidence="2" type="ORF">E4680_04530</name>
</gene>
<dbReference type="Pfam" id="PF17784">
    <property type="entry name" value="Sulfotransfer_4"/>
    <property type="match status" value="1"/>
</dbReference>
<dbReference type="RefSeq" id="WP_135281200.1">
    <property type="nucleotide sequence ID" value="NZ_SRIO01000004.1"/>
</dbReference>
<evidence type="ECO:0000313" key="3">
    <source>
        <dbReference type="Proteomes" id="UP000297890"/>
    </source>
</evidence>
<keyword evidence="1" id="KW-0472">Membrane</keyword>
<keyword evidence="3" id="KW-1185">Reference proteome</keyword>
<accession>A0A4Z0FC50</accession>
<dbReference type="Gene3D" id="3.40.50.300">
    <property type="entry name" value="P-loop containing nucleotide triphosphate hydrolases"/>
    <property type="match status" value="1"/>
</dbReference>
<dbReference type="SUPFAM" id="SSF52540">
    <property type="entry name" value="P-loop containing nucleoside triphosphate hydrolases"/>
    <property type="match status" value="1"/>
</dbReference>
<dbReference type="Proteomes" id="UP000297890">
    <property type="component" value="Unassembled WGS sequence"/>
</dbReference>
<organism evidence="2 3">
    <name type="scientific">Candidatus Macondimonas diazotrophica</name>
    <dbReference type="NCBI Taxonomy" id="2305248"/>
    <lineage>
        <taxon>Bacteria</taxon>
        <taxon>Pseudomonadati</taxon>
        <taxon>Pseudomonadota</taxon>
        <taxon>Gammaproteobacteria</taxon>
        <taxon>Chromatiales</taxon>
        <taxon>Ectothiorhodospiraceae</taxon>
        <taxon>Candidatus Macondimonas</taxon>
    </lineage>
</organism>
<keyword evidence="1" id="KW-1133">Transmembrane helix</keyword>
<dbReference type="PANTHER" id="PTHR36978:SF4">
    <property type="entry name" value="P-LOOP CONTAINING NUCLEOSIDE TRIPHOSPHATE HYDROLASE PROTEIN"/>
    <property type="match status" value="1"/>
</dbReference>
<dbReference type="OrthoDB" id="7855297at2"/>
<evidence type="ECO:0000313" key="2">
    <source>
        <dbReference type="EMBL" id="TFZ83320.1"/>
    </source>
</evidence>